<organism evidence="2 3">
    <name type="scientific">Chitinophaga caseinilytica</name>
    <dbReference type="NCBI Taxonomy" id="2267521"/>
    <lineage>
        <taxon>Bacteria</taxon>
        <taxon>Pseudomonadati</taxon>
        <taxon>Bacteroidota</taxon>
        <taxon>Chitinophagia</taxon>
        <taxon>Chitinophagales</taxon>
        <taxon>Chitinophagaceae</taxon>
        <taxon>Chitinophaga</taxon>
    </lineage>
</organism>
<dbReference type="RefSeq" id="WP_341839286.1">
    <property type="nucleotide sequence ID" value="NZ_CP149792.1"/>
</dbReference>
<dbReference type="InterPro" id="IPR056091">
    <property type="entry name" value="DUF7674"/>
</dbReference>
<dbReference type="Pfam" id="PF24722">
    <property type="entry name" value="DUF7674"/>
    <property type="match status" value="1"/>
</dbReference>
<evidence type="ECO:0000259" key="1">
    <source>
        <dbReference type="Pfam" id="PF24722"/>
    </source>
</evidence>
<keyword evidence="3" id="KW-1185">Reference proteome</keyword>
<reference evidence="2 3" key="1">
    <citation type="submission" date="2024-03" db="EMBL/GenBank/DDBJ databases">
        <title>Chitinophaga caseinilytica sp. nov., a casein hydrolysing bacterium isolated from forest soil.</title>
        <authorList>
            <person name="Lee D.S."/>
            <person name="Han D.M."/>
            <person name="Baek J.H."/>
            <person name="Choi D.G."/>
            <person name="Jeon J.H."/>
            <person name="Jeon C.O."/>
        </authorList>
    </citation>
    <scope>NUCLEOTIDE SEQUENCE [LARGE SCALE GENOMIC DNA]</scope>
    <source>
        <strain evidence="2 3">KACC 19118</strain>
    </source>
</reference>
<gene>
    <name evidence="2" type="ORF">WJU22_16545</name>
</gene>
<accession>A0ABZ2YX04</accession>
<name>A0ABZ2YX04_9BACT</name>
<sequence>MLNTYEVPALIEDALPELHKPLRQFPAIFHLYETMECLRDHTLRQWRDQNFPALEKCLRVAGRLYERGNQRVRDAVERIIVPGISHAEVSGQAGRIRLFSLVPAPLYNLFIREHLNPEDHARS</sequence>
<proteinExistence type="predicted"/>
<evidence type="ECO:0000313" key="3">
    <source>
        <dbReference type="Proteomes" id="UP001449657"/>
    </source>
</evidence>
<feature type="domain" description="DUF7674" evidence="1">
    <location>
        <begin position="9"/>
        <end position="113"/>
    </location>
</feature>
<dbReference type="EMBL" id="CP150096">
    <property type="protein sequence ID" value="WZN44506.1"/>
    <property type="molecule type" value="Genomic_DNA"/>
</dbReference>
<protein>
    <recommendedName>
        <fullName evidence="1">DUF7674 domain-containing protein</fullName>
    </recommendedName>
</protein>
<evidence type="ECO:0000313" key="2">
    <source>
        <dbReference type="EMBL" id="WZN44506.1"/>
    </source>
</evidence>
<dbReference type="Proteomes" id="UP001449657">
    <property type="component" value="Chromosome"/>
</dbReference>